<evidence type="ECO:0000313" key="2">
    <source>
        <dbReference type="Proteomes" id="UP000034163"/>
    </source>
</evidence>
<sequence>MSTLKSRKTATIAVLVGLLAIFLLAMPAFGQTAVTPQNLANPKQYAENSQTIR</sequence>
<dbReference type="Proteomes" id="UP000034163">
    <property type="component" value="Unassembled WGS sequence"/>
</dbReference>
<dbReference type="EMBL" id="LCBS01000034">
    <property type="protein sequence ID" value="KKS15775.1"/>
    <property type="molecule type" value="Genomic_DNA"/>
</dbReference>
<evidence type="ECO:0000313" key="1">
    <source>
        <dbReference type="EMBL" id="KKS15775.1"/>
    </source>
</evidence>
<gene>
    <name evidence="1" type="ORF">UU72_C0034G0001</name>
</gene>
<name>A0A0G0WSM0_UNCKA</name>
<proteinExistence type="predicted"/>
<reference evidence="1 2" key="1">
    <citation type="journal article" date="2015" name="Nature">
        <title>rRNA introns, odd ribosomes, and small enigmatic genomes across a large radiation of phyla.</title>
        <authorList>
            <person name="Brown C.T."/>
            <person name="Hug L.A."/>
            <person name="Thomas B.C."/>
            <person name="Sharon I."/>
            <person name="Castelle C.J."/>
            <person name="Singh A."/>
            <person name="Wilkins M.J."/>
            <person name="Williams K.H."/>
            <person name="Banfield J.F."/>
        </authorList>
    </citation>
    <scope>NUCLEOTIDE SEQUENCE [LARGE SCALE GENOMIC DNA]</scope>
</reference>
<protein>
    <submittedName>
        <fullName evidence="1">Uncharacterized protein</fullName>
    </submittedName>
</protein>
<dbReference type="AlphaFoldDB" id="A0A0G0WSM0"/>
<comment type="caution">
    <text evidence="1">The sequence shown here is derived from an EMBL/GenBank/DDBJ whole genome shotgun (WGS) entry which is preliminary data.</text>
</comment>
<accession>A0A0G0WSM0</accession>
<organism evidence="1 2">
    <name type="scientific">candidate division WWE3 bacterium GW2011_GWB1_41_6</name>
    <dbReference type="NCBI Taxonomy" id="1619112"/>
    <lineage>
        <taxon>Bacteria</taxon>
        <taxon>Katanobacteria</taxon>
    </lineage>
</organism>